<dbReference type="Gene3D" id="3.40.50.1980">
    <property type="entry name" value="Nitrogenase molybdenum iron protein domain"/>
    <property type="match status" value="2"/>
</dbReference>
<dbReference type="RefSeq" id="WP_061949693.1">
    <property type="nucleotide sequence ID" value="NZ_LTAO01000034.1"/>
</dbReference>
<keyword evidence="2" id="KW-0732">Signal</keyword>
<sequence>MNFVRNSLKKSSLLLVIAILTLSSACANELQTTESANGYPLTIENCSRMITIEKPPENIYVIGGEAGTIVHAAGGSDLVGTFSPLIDEPLGDAEDALKSANLNPIQTATDMSREMIIGSDADLLVTFGVSGFDPEDLESVGIPTYIINGYCGGFGAGQSTIENPIEGIFEDINALGEIFSTQDVAESAVEDFRDRVEAVNILASESSTSTISTAALFVSGTDTGIGAYGNRSMLHQQMEYLGLSNIFEDTNERYFEPSIESFINEEPERIIALFEPGDITEEDVIASLTNRKDITDVPAIVSENIIVLDFFYSGHGTLAIDGLEILMELIQAESELE</sequence>
<comment type="caution">
    <text evidence="4">The sequence shown here is derived from an EMBL/GenBank/DDBJ whole genome shotgun (WGS) entry which is preliminary data.</text>
</comment>
<reference evidence="4" key="1">
    <citation type="submission" date="2016-02" db="EMBL/GenBank/DDBJ databases">
        <title>Genome sequence of Bacillus trypoxylicola KCTC 13244(T).</title>
        <authorList>
            <person name="Jeong H."/>
            <person name="Park S.-H."/>
            <person name="Choi S.-K."/>
        </authorList>
    </citation>
    <scope>NUCLEOTIDE SEQUENCE [LARGE SCALE GENOMIC DNA]</scope>
    <source>
        <strain evidence="4">KCTC 13244</strain>
    </source>
</reference>
<comment type="similarity">
    <text evidence="1">Belongs to the bacterial solute-binding protein 8 family.</text>
</comment>
<feature type="signal peptide" evidence="2">
    <location>
        <begin position="1"/>
        <end position="27"/>
    </location>
</feature>
<dbReference type="PROSITE" id="PS51257">
    <property type="entry name" value="PROKAR_LIPOPROTEIN"/>
    <property type="match status" value="1"/>
</dbReference>
<dbReference type="PANTHER" id="PTHR30535">
    <property type="entry name" value="VITAMIN B12-BINDING PROTEIN"/>
    <property type="match status" value="1"/>
</dbReference>
<dbReference type="EMBL" id="LTAO01000034">
    <property type="protein sequence ID" value="KYG28271.1"/>
    <property type="molecule type" value="Genomic_DNA"/>
</dbReference>
<dbReference type="STRING" id="519424.AZF04_10255"/>
<gene>
    <name evidence="4" type="ORF">AZF04_10255</name>
</gene>
<dbReference type="PANTHER" id="PTHR30535:SF34">
    <property type="entry name" value="MOLYBDATE-BINDING PROTEIN MOLA"/>
    <property type="match status" value="1"/>
</dbReference>
<dbReference type="SUPFAM" id="SSF53807">
    <property type="entry name" value="Helical backbone' metal receptor"/>
    <property type="match status" value="1"/>
</dbReference>
<evidence type="ECO:0000256" key="2">
    <source>
        <dbReference type="SAM" id="SignalP"/>
    </source>
</evidence>
<dbReference type="Pfam" id="PF01497">
    <property type="entry name" value="Peripla_BP_2"/>
    <property type="match status" value="1"/>
</dbReference>
<protein>
    <recommendedName>
        <fullName evidence="3">Fe/B12 periplasmic-binding domain-containing protein</fullName>
    </recommendedName>
</protein>
<dbReference type="PROSITE" id="PS50983">
    <property type="entry name" value="FE_B12_PBP"/>
    <property type="match status" value="1"/>
</dbReference>
<keyword evidence="5" id="KW-1185">Reference proteome</keyword>
<dbReference type="InterPro" id="IPR050902">
    <property type="entry name" value="ABC_Transporter_SBP"/>
</dbReference>
<evidence type="ECO:0000256" key="1">
    <source>
        <dbReference type="ARBA" id="ARBA00008814"/>
    </source>
</evidence>
<evidence type="ECO:0000259" key="3">
    <source>
        <dbReference type="PROSITE" id="PS50983"/>
    </source>
</evidence>
<evidence type="ECO:0000313" key="4">
    <source>
        <dbReference type="EMBL" id="KYG28271.1"/>
    </source>
</evidence>
<dbReference type="OrthoDB" id="9797850at2"/>
<dbReference type="InterPro" id="IPR002491">
    <property type="entry name" value="ABC_transptr_periplasmic_BD"/>
</dbReference>
<name>A0A161PAK8_9BACI</name>
<feature type="chain" id="PRO_5007824631" description="Fe/B12 periplasmic-binding domain-containing protein" evidence="2">
    <location>
        <begin position="28"/>
        <end position="337"/>
    </location>
</feature>
<proteinExistence type="inferred from homology"/>
<feature type="domain" description="Fe/B12 periplasmic-binding" evidence="3">
    <location>
        <begin position="58"/>
        <end position="334"/>
    </location>
</feature>
<organism evidence="4 5">
    <name type="scientific">Alkalihalobacillus trypoxylicola</name>
    <dbReference type="NCBI Taxonomy" id="519424"/>
    <lineage>
        <taxon>Bacteria</taxon>
        <taxon>Bacillati</taxon>
        <taxon>Bacillota</taxon>
        <taxon>Bacilli</taxon>
        <taxon>Bacillales</taxon>
        <taxon>Bacillaceae</taxon>
        <taxon>Alkalihalobacillus</taxon>
    </lineage>
</organism>
<dbReference type="AlphaFoldDB" id="A0A161PAK8"/>
<evidence type="ECO:0000313" key="5">
    <source>
        <dbReference type="Proteomes" id="UP000075806"/>
    </source>
</evidence>
<dbReference type="Proteomes" id="UP000075806">
    <property type="component" value="Unassembled WGS sequence"/>
</dbReference>
<accession>A0A161PAK8</accession>